<gene>
    <name evidence="1" type="ORF">FF38_01952</name>
</gene>
<accession>A0A0L0CQT4</accession>
<reference evidence="1 2" key="1">
    <citation type="journal article" date="2015" name="Nat. Commun.">
        <title>Lucilia cuprina genome unlocks parasitic fly biology to underpin future interventions.</title>
        <authorList>
            <person name="Anstead C.A."/>
            <person name="Korhonen P.K."/>
            <person name="Young N.D."/>
            <person name="Hall R.S."/>
            <person name="Jex A.R."/>
            <person name="Murali S.C."/>
            <person name="Hughes D.S."/>
            <person name="Lee S.F."/>
            <person name="Perry T."/>
            <person name="Stroehlein A.J."/>
            <person name="Ansell B.R."/>
            <person name="Breugelmans B."/>
            <person name="Hofmann A."/>
            <person name="Qu J."/>
            <person name="Dugan S."/>
            <person name="Lee S.L."/>
            <person name="Chao H."/>
            <person name="Dinh H."/>
            <person name="Han Y."/>
            <person name="Doddapaneni H.V."/>
            <person name="Worley K.C."/>
            <person name="Muzny D.M."/>
            <person name="Ioannidis P."/>
            <person name="Waterhouse R.M."/>
            <person name="Zdobnov E.M."/>
            <person name="James P.J."/>
            <person name="Bagnall N.H."/>
            <person name="Kotze A.C."/>
            <person name="Gibbs R.A."/>
            <person name="Richards S."/>
            <person name="Batterham P."/>
            <person name="Gasser R.B."/>
        </authorList>
    </citation>
    <scope>NUCLEOTIDE SEQUENCE [LARGE SCALE GENOMIC DNA]</scope>
    <source>
        <strain evidence="1 2">LS</strain>
        <tissue evidence="1">Full body</tissue>
    </source>
</reference>
<dbReference type="Proteomes" id="UP000037069">
    <property type="component" value="Unassembled WGS sequence"/>
</dbReference>
<organism evidence="1 2">
    <name type="scientific">Lucilia cuprina</name>
    <name type="common">Green bottle fly</name>
    <name type="synonym">Australian sheep blowfly</name>
    <dbReference type="NCBI Taxonomy" id="7375"/>
    <lineage>
        <taxon>Eukaryota</taxon>
        <taxon>Metazoa</taxon>
        <taxon>Ecdysozoa</taxon>
        <taxon>Arthropoda</taxon>
        <taxon>Hexapoda</taxon>
        <taxon>Insecta</taxon>
        <taxon>Pterygota</taxon>
        <taxon>Neoptera</taxon>
        <taxon>Endopterygota</taxon>
        <taxon>Diptera</taxon>
        <taxon>Brachycera</taxon>
        <taxon>Muscomorpha</taxon>
        <taxon>Oestroidea</taxon>
        <taxon>Calliphoridae</taxon>
        <taxon>Luciliinae</taxon>
        <taxon>Lucilia</taxon>
    </lineage>
</organism>
<sequence length="72" mass="8836">MILLMNLSWNVNYPSNFDLYLRKLLSQPNMDFDDVFLKARVSDCDTQIEYHYEDYDKIYNIFAARYEFHVRL</sequence>
<proteinExistence type="predicted"/>
<dbReference type="EMBL" id="JRES01000032">
    <property type="protein sequence ID" value="KNC34735.1"/>
    <property type="molecule type" value="Genomic_DNA"/>
</dbReference>
<dbReference type="STRING" id="7375.A0A0L0CQT4"/>
<evidence type="ECO:0000313" key="2">
    <source>
        <dbReference type="Proteomes" id="UP000037069"/>
    </source>
</evidence>
<evidence type="ECO:0000313" key="1">
    <source>
        <dbReference type="EMBL" id="KNC34735.1"/>
    </source>
</evidence>
<dbReference type="OrthoDB" id="9991235at2759"/>
<keyword evidence="2" id="KW-1185">Reference proteome</keyword>
<comment type="caution">
    <text evidence="1">The sequence shown here is derived from an EMBL/GenBank/DDBJ whole genome shotgun (WGS) entry which is preliminary data.</text>
</comment>
<dbReference type="AlphaFoldDB" id="A0A0L0CQT4"/>
<protein>
    <submittedName>
        <fullName evidence="1">Uncharacterized protein</fullName>
    </submittedName>
</protein>
<name>A0A0L0CQT4_LUCCU</name>